<comment type="caution">
    <text evidence="2">The sequence shown here is derived from an EMBL/GenBank/DDBJ whole genome shotgun (WGS) entry which is preliminary data.</text>
</comment>
<evidence type="ECO:0000256" key="1">
    <source>
        <dbReference type="SAM" id="Coils"/>
    </source>
</evidence>
<proteinExistence type="predicted"/>
<accession>A0A0F9Q0F3</accession>
<organism evidence="2">
    <name type="scientific">marine sediment metagenome</name>
    <dbReference type="NCBI Taxonomy" id="412755"/>
    <lineage>
        <taxon>unclassified sequences</taxon>
        <taxon>metagenomes</taxon>
        <taxon>ecological metagenomes</taxon>
    </lineage>
</organism>
<dbReference type="AlphaFoldDB" id="A0A0F9Q0F3"/>
<gene>
    <name evidence="2" type="ORF">LCGC14_0764280</name>
</gene>
<reference evidence="2" key="1">
    <citation type="journal article" date="2015" name="Nature">
        <title>Complex archaea that bridge the gap between prokaryotes and eukaryotes.</title>
        <authorList>
            <person name="Spang A."/>
            <person name="Saw J.H."/>
            <person name="Jorgensen S.L."/>
            <person name="Zaremba-Niedzwiedzka K."/>
            <person name="Martijn J."/>
            <person name="Lind A.E."/>
            <person name="van Eijk R."/>
            <person name="Schleper C."/>
            <person name="Guy L."/>
            <person name="Ettema T.J."/>
        </authorList>
    </citation>
    <scope>NUCLEOTIDE SEQUENCE</scope>
</reference>
<dbReference type="EMBL" id="LAZR01001899">
    <property type="protein sequence ID" value="KKN37365.1"/>
    <property type="molecule type" value="Genomic_DNA"/>
</dbReference>
<sequence length="130" mass="15447">MKHECSWCNDDEECPGSHTFFDIENATDEQLREEGLQRIPVLSPDPEIYCKQRVWSNGDTKNCNKKAYTKYTENFPIRPFFSFIGGFCKEHFDRHKKDLKVHKQELIDELSDTNERLKRMENNEKPICNT</sequence>
<keyword evidence="1" id="KW-0175">Coiled coil</keyword>
<feature type="coiled-coil region" evidence="1">
    <location>
        <begin position="96"/>
        <end position="123"/>
    </location>
</feature>
<protein>
    <submittedName>
        <fullName evidence="2">Uncharacterized protein</fullName>
    </submittedName>
</protein>
<name>A0A0F9Q0F3_9ZZZZ</name>
<evidence type="ECO:0000313" key="2">
    <source>
        <dbReference type="EMBL" id="KKN37365.1"/>
    </source>
</evidence>